<reference evidence="2" key="1">
    <citation type="submission" date="2019-11" db="EMBL/GenBank/DDBJ databases">
        <authorList>
            <person name="Feng L."/>
        </authorList>
    </citation>
    <scope>NUCLEOTIDE SEQUENCE</scope>
    <source>
        <strain evidence="2">AodontolyticusLFYP35</strain>
    </source>
</reference>
<dbReference type="InterPro" id="IPR036249">
    <property type="entry name" value="Thioredoxin-like_sf"/>
</dbReference>
<keyword evidence="1" id="KW-0472">Membrane</keyword>
<evidence type="ECO:0000313" key="2">
    <source>
        <dbReference type="EMBL" id="VYS89799.1"/>
    </source>
</evidence>
<dbReference type="EMBL" id="CACRSM010000002">
    <property type="protein sequence ID" value="VYS89799.1"/>
    <property type="molecule type" value="Genomic_DNA"/>
</dbReference>
<protein>
    <submittedName>
        <fullName evidence="2">Uncharacterized protein</fullName>
    </submittedName>
</protein>
<organism evidence="2">
    <name type="scientific">Schaalia odontolytica</name>
    <dbReference type="NCBI Taxonomy" id="1660"/>
    <lineage>
        <taxon>Bacteria</taxon>
        <taxon>Bacillati</taxon>
        <taxon>Actinomycetota</taxon>
        <taxon>Actinomycetes</taxon>
        <taxon>Actinomycetales</taxon>
        <taxon>Actinomycetaceae</taxon>
        <taxon>Schaalia</taxon>
    </lineage>
</organism>
<gene>
    <name evidence="2" type="ORF">AOLFYP35_00749</name>
</gene>
<sequence length="283" mass="30373">MAKPSRSQEVREKAQQLREQQARADRRTRNIIIGLVVLILVVIIGAIAAVIIQSNHKKAQDSQAATAAIGSYGDGGPIVVSHLGIGKVDESLPTLTEYFDYSCHVCAAYDVAFGEQVTRDALDGKFNIKYQPVNTVKAPYQYAATTASLIAAQKVDAQTWGKFHNALLAYFNEAYNSGNGSVVQDLSKSAKQVKTIASQVGIPEDVVNSFPENGVDEYLTKTTQAWGNATYEGRSPNSLGTPEFVINDKTALDFSKLGVTKVEGIYPAIQQQLAAAGTASASK</sequence>
<accession>A0A6N2SA09</accession>
<dbReference type="AlphaFoldDB" id="A0A6N2SA09"/>
<keyword evidence="1" id="KW-1133">Transmembrane helix</keyword>
<feature type="transmembrane region" description="Helical" evidence="1">
    <location>
        <begin position="31"/>
        <end position="52"/>
    </location>
</feature>
<dbReference type="SUPFAM" id="SSF52833">
    <property type="entry name" value="Thioredoxin-like"/>
    <property type="match status" value="1"/>
</dbReference>
<name>A0A6N2SA09_9ACTO</name>
<dbReference type="Gene3D" id="3.40.30.10">
    <property type="entry name" value="Glutaredoxin"/>
    <property type="match status" value="1"/>
</dbReference>
<keyword evidence="1" id="KW-0812">Transmembrane</keyword>
<evidence type="ECO:0000256" key="1">
    <source>
        <dbReference type="SAM" id="Phobius"/>
    </source>
</evidence>
<proteinExistence type="predicted"/>